<dbReference type="InterPro" id="IPR029068">
    <property type="entry name" value="Glyas_Bleomycin-R_OHBP_Dase"/>
</dbReference>
<dbReference type="Gene3D" id="3.10.180.10">
    <property type="entry name" value="2,3-Dihydroxybiphenyl 1,2-Dioxygenase, domain 1"/>
    <property type="match status" value="1"/>
</dbReference>
<evidence type="ECO:0000259" key="1">
    <source>
        <dbReference type="PROSITE" id="PS51819"/>
    </source>
</evidence>
<keyword evidence="3" id="KW-1185">Reference proteome</keyword>
<evidence type="ECO:0000313" key="2">
    <source>
        <dbReference type="EMBL" id="SDO96348.1"/>
    </source>
</evidence>
<dbReference type="InterPro" id="IPR037523">
    <property type="entry name" value="VOC_core"/>
</dbReference>
<organism evidence="2 3">
    <name type="scientific">Actinopolyspora xinjiangensis</name>
    <dbReference type="NCBI Taxonomy" id="405564"/>
    <lineage>
        <taxon>Bacteria</taxon>
        <taxon>Bacillati</taxon>
        <taxon>Actinomycetota</taxon>
        <taxon>Actinomycetes</taxon>
        <taxon>Actinopolysporales</taxon>
        <taxon>Actinopolysporaceae</taxon>
        <taxon>Actinopolyspora</taxon>
    </lineage>
</organism>
<name>A0A1H0NV06_9ACTN</name>
<dbReference type="PROSITE" id="PS51819">
    <property type="entry name" value="VOC"/>
    <property type="match status" value="1"/>
</dbReference>
<sequence length="146" mass="16548">MSNRSRPKEVLLLDQLWRELTDSRVLRQPRTFVRVFVDIADLEATTSWYERVLGLRRDMVMPYPEKNLTLTAVGGFLLIGGSAEALQPFRATVGTLLVPDIEPYLERLRAEGAELVRRPFRAPVGSGVTVRHPDGSIIEYVHHRPG</sequence>
<dbReference type="Pfam" id="PF00903">
    <property type="entry name" value="Glyoxalase"/>
    <property type="match status" value="1"/>
</dbReference>
<dbReference type="STRING" id="405564.SAMN04487905_101264"/>
<dbReference type="Proteomes" id="UP000199497">
    <property type="component" value="Unassembled WGS sequence"/>
</dbReference>
<feature type="domain" description="VOC" evidence="1">
    <location>
        <begin position="31"/>
        <end position="143"/>
    </location>
</feature>
<evidence type="ECO:0000313" key="3">
    <source>
        <dbReference type="Proteomes" id="UP000199497"/>
    </source>
</evidence>
<dbReference type="EMBL" id="FNJR01000001">
    <property type="protein sequence ID" value="SDO96348.1"/>
    <property type="molecule type" value="Genomic_DNA"/>
</dbReference>
<gene>
    <name evidence="2" type="ORF">SAMN04487905_101264</name>
</gene>
<dbReference type="InterPro" id="IPR004360">
    <property type="entry name" value="Glyas_Fos-R_dOase_dom"/>
</dbReference>
<dbReference type="SUPFAM" id="SSF54593">
    <property type="entry name" value="Glyoxalase/Bleomycin resistance protein/Dihydroxybiphenyl dioxygenase"/>
    <property type="match status" value="1"/>
</dbReference>
<proteinExistence type="predicted"/>
<dbReference type="AlphaFoldDB" id="A0A1H0NV06"/>
<accession>A0A1H0NV06</accession>
<protein>
    <recommendedName>
        <fullName evidence="1">VOC domain-containing protein</fullName>
    </recommendedName>
</protein>
<reference evidence="3" key="1">
    <citation type="submission" date="2016-10" db="EMBL/GenBank/DDBJ databases">
        <authorList>
            <person name="Varghese N."/>
            <person name="Submissions S."/>
        </authorList>
    </citation>
    <scope>NUCLEOTIDE SEQUENCE [LARGE SCALE GENOMIC DNA]</scope>
    <source>
        <strain evidence="3">DSM 46732</strain>
    </source>
</reference>